<keyword evidence="3" id="KW-1185">Reference proteome</keyword>
<sequence>MRIILFERNYKEKHYDEYKNSIIKVISELQLYDLPIMYNMTFGHSEPMCILPYGALAEVDCDSKTFIILEPGVV</sequence>
<dbReference type="Proteomes" id="UP000050326">
    <property type="component" value="Unassembled WGS sequence"/>
</dbReference>
<keyword evidence="2" id="KW-0645">Protease</keyword>
<dbReference type="OrthoDB" id="9807329at2"/>
<comment type="caution">
    <text evidence="2">The sequence shown here is derived from an EMBL/GenBank/DDBJ whole genome shotgun (WGS) entry which is preliminary data.</text>
</comment>
<dbReference type="InterPro" id="IPR027461">
    <property type="entry name" value="Carboxypeptidase_A_C_sf"/>
</dbReference>
<keyword evidence="2" id="KW-0378">Hydrolase</keyword>
<dbReference type="Gene3D" id="3.50.30.60">
    <property type="entry name" value="LD-carboxypeptidase A C-terminal domain-like"/>
    <property type="match status" value="1"/>
</dbReference>
<protein>
    <submittedName>
        <fullName evidence="2">LD-carboxypeptidase</fullName>
    </submittedName>
</protein>
<proteinExistence type="predicted"/>
<organism evidence="2 3">
    <name type="scientific">Oxobacter pfennigii</name>
    <dbReference type="NCBI Taxonomy" id="36849"/>
    <lineage>
        <taxon>Bacteria</taxon>
        <taxon>Bacillati</taxon>
        <taxon>Bacillota</taxon>
        <taxon>Clostridia</taxon>
        <taxon>Eubacteriales</taxon>
        <taxon>Clostridiaceae</taxon>
        <taxon>Oxobacter</taxon>
    </lineage>
</organism>
<feature type="domain" description="LD-carboxypeptidase C-terminal" evidence="1">
    <location>
        <begin position="13"/>
        <end position="59"/>
    </location>
</feature>
<keyword evidence="2" id="KW-0121">Carboxypeptidase</keyword>
<dbReference type="STRING" id="36849.OXPF_29640"/>
<dbReference type="Pfam" id="PF17676">
    <property type="entry name" value="Peptidase_S66C"/>
    <property type="match status" value="1"/>
</dbReference>
<dbReference type="RefSeq" id="WP_054875960.1">
    <property type="nucleotide sequence ID" value="NZ_LKET01000039.1"/>
</dbReference>
<evidence type="ECO:0000313" key="3">
    <source>
        <dbReference type="Proteomes" id="UP000050326"/>
    </source>
</evidence>
<gene>
    <name evidence="2" type="ORF">OXPF_29640</name>
</gene>
<evidence type="ECO:0000313" key="2">
    <source>
        <dbReference type="EMBL" id="KPU43523.1"/>
    </source>
</evidence>
<dbReference type="SUPFAM" id="SSF141986">
    <property type="entry name" value="LD-carboxypeptidase A C-terminal domain-like"/>
    <property type="match status" value="1"/>
</dbReference>
<dbReference type="EMBL" id="LKET01000039">
    <property type="protein sequence ID" value="KPU43523.1"/>
    <property type="molecule type" value="Genomic_DNA"/>
</dbReference>
<dbReference type="InterPro" id="IPR040921">
    <property type="entry name" value="Peptidase_S66C"/>
</dbReference>
<accession>A0A0P8W6A2</accession>
<reference evidence="2 3" key="1">
    <citation type="submission" date="2015-09" db="EMBL/GenBank/DDBJ databases">
        <title>Genome sequence of Oxobacter pfennigii DSM 3222.</title>
        <authorList>
            <person name="Poehlein A."/>
            <person name="Bengelsdorf F.R."/>
            <person name="Schiel-Bengelsdorf B."/>
            <person name="Duerre P."/>
            <person name="Daniel R."/>
        </authorList>
    </citation>
    <scope>NUCLEOTIDE SEQUENCE [LARGE SCALE GENOMIC DNA]</scope>
    <source>
        <strain evidence="2 3">DSM 3222</strain>
    </source>
</reference>
<dbReference type="GO" id="GO:0004180">
    <property type="term" value="F:carboxypeptidase activity"/>
    <property type="evidence" value="ECO:0007669"/>
    <property type="project" value="UniProtKB-KW"/>
</dbReference>
<name>A0A0P8W6A2_9CLOT</name>
<evidence type="ECO:0000259" key="1">
    <source>
        <dbReference type="Pfam" id="PF17676"/>
    </source>
</evidence>
<dbReference type="AlphaFoldDB" id="A0A0P8W6A2"/>